<comment type="similarity">
    <text evidence="3">Belongs to the krueppel C2H2-type zinc-finger protein family.</text>
</comment>
<dbReference type="FunFam" id="3.30.160.60:FF:001289">
    <property type="entry name" value="Zinc finger protein 574"/>
    <property type="match status" value="1"/>
</dbReference>
<comment type="subcellular location">
    <subcellularLocation>
        <location evidence="2">Nucleus</location>
    </subcellularLocation>
</comment>
<dbReference type="InterPro" id="IPR013087">
    <property type="entry name" value="Znf_C2H2_type"/>
</dbReference>
<dbReference type="Gene3D" id="3.30.160.60">
    <property type="entry name" value="Classic Zinc Finger"/>
    <property type="match status" value="4"/>
</dbReference>
<dbReference type="PROSITE" id="PS00028">
    <property type="entry name" value="ZINC_FINGER_C2H2_1"/>
    <property type="match status" value="4"/>
</dbReference>
<dbReference type="GO" id="GO:0005634">
    <property type="term" value="C:nucleus"/>
    <property type="evidence" value="ECO:0007669"/>
    <property type="project" value="UniProtKB-SubCell"/>
</dbReference>
<dbReference type="PROSITE" id="PS50157">
    <property type="entry name" value="ZINC_FINGER_C2H2_2"/>
    <property type="match status" value="4"/>
</dbReference>
<evidence type="ECO:0000256" key="3">
    <source>
        <dbReference type="ARBA" id="ARBA00006991"/>
    </source>
</evidence>
<dbReference type="FunFam" id="3.30.160.60:FF:001498">
    <property type="entry name" value="Zinc finger protein 404"/>
    <property type="match status" value="1"/>
</dbReference>
<gene>
    <name evidence="14" type="ORF">AKO1_012020</name>
</gene>
<dbReference type="PANTHER" id="PTHR46451:SF1">
    <property type="entry name" value="RAS-RESPONSIVE ELEMENT-BINDING PROTEIN 1"/>
    <property type="match status" value="1"/>
</dbReference>
<evidence type="ECO:0000256" key="4">
    <source>
        <dbReference type="ARBA" id="ARBA00022723"/>
    </source>
</evidence>
<dbReference type="FunFam" id="3.30.160.60:FF:000097">
    <property type="entry name" value="Zinc finger protein"/>
    <property type="match status" value="1"/>
</dbReference>
<accession>A0AAW2ZCI7</accession>
<comment type="caution">
    <text evidence="14">The sequence shown here is derived from an EMBL/GenBank/DDBJ whole genome shotgun (WGS) entry which is preliminary data.</text>
</comment>
<dbReference type="EMBL" id="JAOPGA020001235">
    <property type="protein sequence ID" value="KAL0486456.1"/>
    <property type="molecule type" value="Genomic_DNA"/>
</dbReference>
<dbReference type="GO" id="GO:0001228">
    <property type="term" value="F:DNA-binding transcription activator activity, RNA polymerase II-specific"/>
    <property type="evidence" value="ECO:0007669"/>
    <property type="project" value="TreeGrafter"/>
</dbReference>
<evidence type="ECO:0000256" key="12">
    <source>
        <dbReference type="PROSITE-ProRule" id="PRU00042"/>
    </source>
</evidence>
<dbReference type="FunFam" id="3.30.160.60:FF:002274">
    <property type="entry name" value="Zinc finger protein 432"/>
    <property type="match status" value="1"/>
</dbReference>
<keyword evidence="5" id="KW-0677">Repeat</keyword>
<keyword evidence="10" id="KW-0804">Transcription</keyword>
<evidence type="ECO:0000256" key="10">
    <source>
        <dbReference type="ARBA" id="ARBA00023163"/>
    </source>
</evidence>
<dbReference type="Pfam" id="PF00096">
    <property type="entry name" value="zf-C2H2"/>
    <property type="match status" value="2"/>
</dbReference>
<dbReference type="SUPFAM" id="SSF57667">
    <property type="entry name" value="beta-beta-alpha zinc fingers"/>
    <property type="match status" value="2"/>
</dbReference>
<name>A0AAW2ZCI7_9EUKA</name>
<organism evidence="14 15">
    <name type="scientific">Acrasis kona</name>
    <dbReference type="NCBI Taxonomy" id="1008807"/>
    <lineage>
        <taxon>Eukaryota</taxon>
        <taxon>Discoba</taxon>
        <taxon>Heterolobosea</taxon>
        <taxon>Tetramitia</taxon>
        <taxon>Eutetramitia</taxon>
        <taxon>Acrasidae</taxon>
        <taxon>Acrasis</taxon>
    </lineage>
</organism>
<sequence length="231" mass="26671">MQNEKSQEEELSFEDLIFEPFQPLSEDYQSASDKLEENVNNDDILDTAYFCELFPSQQVCNTTVVSSLDPPTFETISPNDDIDEDPRSKKRKIEEKFNINIEIIRIQKGDDGQYTCDVCSKTFTDKSNLTKHIRVHTKEKPYQCEVCDKSFSHSQTLREHLFTHTSSSPYTCSVCRKSFTNDANLKRHMRTHTSEKPYKCTECGAEFTQSNNCKIHMSTRHGINVPTVKKS</sequence>
<keyword evidence="7" id="KW-0862">Zinc</keyword>
<evidence type="ECO:0000256" key="8">
    <source>
        <dbReference type="ARBA" id="ARBA00023015"/>
    </source>
</evidence>
<feature type="domain" description="C2H2-type" evidence="13">
    <location>
        <begin position="142"/>
        <end position="169"/>
    </location>
</feature>
<feature type="domain" description="C2H2-type" evidence="13">
    <location>
        <begin position="198"/>
        <end position="226"/>
    </location>
</feature>
<dbReference type="InterPro" id="IPR052795">
    <property type="entry name" value="RREB1"/>
</dbReference>
<comment type="function">
    <text evidence="1">May be involved in transcriptional regulation.</text>
</comment>
<evidence type="ECO:0000259" key="13">
    <source>
        <dbReference type="PROSITE" id="PS50157"/>
    </source>
</evidence>
<dbReference type="GO" id="GO:0008270">
    <property type="term" value="F:zinc ion binding"/>
    <property type="evidence" value="ECO:0007669"/>
    <property type="project" value="UniProtKB-KW"/>
</dbReference>
<keyword evidence="8" id="KW-0805">Transcription regulation</keyword>
<feature type="domain" description="C2H2-type" evidence="13">
    <location>
        <begin position="114"/>
        <end position="141"/>
    </location>
</feature>
<proteinExistence type="inferred from homology"/>
<feature type="domain" description="C2H2-type" evidence="13">
    <location>
        <begin position="170"/>
        <end position="197"/>
    </location>
</feature>
<protein>
    <recommendedName>
        <fullName evidence="13">C2H2-type domain-containing protein</fullName>
    </recommendedName>
</protein>
<evidence type="ECO:0000313" key="15">
    <source>
        <dbReference type="Proteomes" id="UP001431209"/>
    </source>
</evidence>
<dbReference type="InterPro" id="IPR036236">
    <property type="entry name" value="Znf_C2H2_sf"/>
</dbReference>
<evidence type="ECO:0000256" key="1">
    <source>
        <dbReference type="ARBA" id="ARBA00003767"/>
    </source>
</evidence>
<evidence type="ECO:0000256" key="7">
    <source>
        <dbReference type="ARBA" id="ARBA00022833"/>
    </source>
</evidence>
<evidence type="ECO:0000256" key="2">
    <source>
        <dbReference type="ARBA" id="ARBA00004123"/>
    </source>
</evidence>
<keyword evidence="15" id="KW-1185">Reference proteome</keyword>
<dbReference type="Proteomes" id="UP001431209">
    <property type="component" value="Unassembled WGS sequence"/>
</dbReference>
<evidence type="ECO:0000256" key="6">
    <source>
        <dbReference type="ARBA" id="ARBA00022771"/>
    </source>
</evidence>
<evidence type="ECO:0000256" key="5">
    <source>
        <dbReference type="ARBA" id="ARBA00022737"/>
    </source>
</evidence>
<dbReference type="Pfam" id="PF13465">
    <property type="entry name" value="zf-H2C2_2"/>
    <property type="match status" value="1"/>
</dbReference>
<reference evidence="14 15" key="1">
    <citation type="submission" date="2024-03" db="EMBL/GenBank/DDBJ databases">
        <title>The Acrasis kona genome and developmental transcriptomes reveal deep origins of eukaryotic multicellular pathways.</title>
        <authorList>
            <person name="Sheikh S."/>
            <person name="Fu C.-J."/>
            <person name="Brown M.W."/>
            <person name="Baldauf S.L."/>
        </authorList>
    </citation>
    <scope>NUCLEOTIDE SEQUENCE [LARGE SCALE GENOMIC DNA]</scope>
    <source>
        <strain evidence="14 15">ATCC MYA-3509</strain>
    </source>
</reference>
<keyword evidence="11" id="KW-0539">Nucleus</keyword>
<dbReference type="SMART" id="SM00355">
    <property type="entry name" value="ZnF_C2H2"/>
    <property type="match status" value="4"/>
</dbReference>
<dbReference type="GO" id="GO:0000978">
    <property type="term" value="F:RNA polymerase II cis-regulatory region sequence-specific DNA binding"/>
    <property type="evidence" value="ECO:0007669"/>
    <property type="project" value="TreeGrafter"/>
</dbReference>
<keyword evidence="6 12" id="KW-0863">Zinc-finger</keyword>
<dbReference type="PANTHER" id="PTHR46451">
    <property type="entry name" value="RAS-RESPONSIVE ELEMENT-BINDING PROTEIN 1"/>
    <property type="match status" value="1"/>
</dbReference>
<keyword evidence="4" id="KW-0479">Metal-binding</keyword>
<keyword evidence="9" id="KW-0238">DNA-binding</keyword>
<evidence type="ECO:0000313" key="14">
    <source>
        <dbReference type="EMBL" id="KAL0486456.1"/>
    </source>
</evidence>
<evidence type="ECO:0000256" key="9">
    <source>
        <dbReference type="ARBA" id="ARBA00023125"/>
    </source>
</evidence>
<evidence type="ECO:0000256" key="11">
    <source>
        <dbReference type="ARBA" id="ARBA00023242"/>
    </source>
</evidence>
<dbReference type="AlphaFoldDB" id="A0AAW2ZCI7"/>